<evidence type="ECO:0000313" key="1">
    <source>
        <dbReference type="EMBL" id="TGV01443.1"/>
    </source>
</evidence>
<dbReference type="AlphaFoldDB" id="A0A4S1DUC7"/>
<dbReference type="OrthoDB" id="1443259at2"/>
<reference evidence="1 2" key="1">
    <citation type="submission" date="2019-04" db="EMBL/GenBank/DDBJ databases">
        <authorList>
            <person name="Liu A."/>
        </authorList>
    </citation>
    <scope>NUCLEOTIDE SEQUENCE [LARGE SCALE GENOMIC DNA]</scope>
    <source>
        <strain evidence="1 2">RZ03</strain>
    </source>
</reference>
<proteinExistence type="predicted"/>
<sequence>MEDVDCMLAIKNTIDGIWVNNNKDTKNATKVIISNNGKHVQIFDKYNRKYYDIGTNILIPECYTTNMYWTIFNSGITKSTFIFTIDNNDMEVRYEQDYKSTSIETKRFVENFTKLSPSIIEPTVMPMSVETKMPLATEVKGTTIQIPDNAPILLCDDLYADDDIENLYENVNTKKEISTIKDLRSGFFYYLPTSCNLQFGEDKSYGLFKRGLNVSIFIKNFLNRIRNTVSMRRLISLTDMIT</sequence>
<protein>
    <submittedName>
        <fullName evidence="1">Uncharacterized protein</fullName>
    </submittedName>
</protein>
<dbReference type="Proteomes" id="UP000307602">
    <property type="component" value="Unassembled WGS sequence"/>
</dbReference>
<organism evidence="1 2">
    <name type="scientific">Flavivirga rizhaonensis</name>
    <dbReference type="NCBI Taxonomy" id="2559571"/>
    <lineage>
        <taxon>Bacteria</taxon>
        <taxon>Pseudomonadati</taxon>
        <taxon>Bacteroidota</taxon>
        <taxon>Flavobacteriia</taxon>
        <taxon>Flavobacteriales</taxon>
        <taxon>Flavobacteriaceae</taxon>
        <taxon>Flavivirga</taxon>
    </lineage>
</organism>
<dbReference type="EMBL" id="SRSO01000023">
    <property type="protein sequence ID" value="TGV01443.1"/>
    <property type="molecule type" value="Genomic_DNA"/>
</dbReference>
<keyword evidence="2" id="KW-1185">Reference proteome</keyword>
<dbReference type="RefSeq" id="WP_135878059.1">
    <property type="nucleotide sequence ID" value="NZ_SRSO01000023.1"/>
</dbReference>
<accession>A0A4S1DUC7</accession>
<evidence type="ECO:0000313" key="2">
    <source>
        <dbReference type="Proteomes" id="UP000307602"/>
    </source>
</evidence>
<name>A0A4S1DUC7_9FLAO</name>
<gene>
    <name evidence="1" type="ORF">EM932_15220</name>
</gene>
<comment type="caution">
    <text evidence="1">The sequence shown here is derived from an EMBL/GenBank/DDBJ whole genome shotgun (WGS) entry which is preliminary data.</text>
</comment>